<organism evidence="7">
    <name type="scientific">uncultured Helicobacter sp</name>
    <dbReference type="NCBI Taxonomy" id="175537"/>
    <lineage>
        <taxon>Bacteria</taxon>
        <taxon>Pseudomonadati</taxon>
        <taxon>Campylobacterota</taxon>
        <taxon>Epsilonproteobacteria</taxon>
        <taxon>Campylobacterales</taxon>
        <taxon>Helicobacteraceae</taxon>
        <taxon>Helicobacter</taxon>
        <taxon>environmental samples</taxon>
    </lineage>
</organism>
<accession>A0A650EKQ8</accession>
<dbReference type="SUPFAM" id="SSF50486">
    <property type="entry name" value="FMT C-terminal domain-like"/>
    <property type="match status" value="1"/>
</dbReference>
<dbReference type="PANTHER" id="PTHR11138:SF5">
    <property type="entry name" value="METHIONYL-TRNA FORMYLTRANSFERASE, MITOCHONDRIAL"/>
    <property type="match status" value="1"/>
</dbReference>
<dbReference type="InterPro" id="IPR002376">
    <property type="entry name" value="Formyl_transf_N"/>
</dbReference>
<dbReference type="InterPro" id="IPR041711">
    <property type="entry name" value="Met-tRNA-FMT_N"/>
</dbReference>
<keyword evidence="3 7" id="KW-0808">Transferase</keyword>
<dbReference type="CDD" id="cd08646">
    <property type="entry name" value="FMT_core_Met-tRNA-FMT_N"/>
    <property type="match status" value="1"/>
</dbReference>
<evidence type="ECO:0000256" key="4">
    <source>
        <dbReference type="ARBA" id="ARBA00022917"/>
    </source>
</evidence>
<evidence type="ECO:0000256" key="3">
    <source>
        <dbReference type="ARBA" id="ARBA00022679"/>
    </source>
</evidence>
<dbReference type="CDD" id="cd08704">
    <property type="entry name" value="Met_tRNA_FMT_C"/>
    <property type="match status" value="1"/>
</dbReference>
<dbReference type="GO" id="GO:0004479">
    <property type="term" value="F:methionyl-tRNA formyltransferase activity"/>
    <property type="evidence" value="ECO:0007669"/>
    <property type="project" value="UniProtKB-EC"/>
</dbReference>
<dbReference type="InterPro" id="IPR005794">
    <property type="entry name" value="Fmt"/>
</dbReference>
<dbReference type="InterPro" id="IPR044135">
    <property type="entry name" value="Met-tRNA-FMT_C"/>
</dbReference>
<keyword evidence="4" id="KW-0648">Protein biosynthesis</keyword>
<dbReference type="SUPFAM" id="SSF53328">
    <property type="entry name" value="Formyltransferase"/>
    <property type="match status" value="1"/>
</dbReference>
<dbReference type="NCBIfam" id="TIGR00460">
    <property type="entry name" value="fmt"/>
    <property type="match status" value="1"/>
</dbReference>
<dbReference type="InterPro" id="IPR005793">
    <property type="entry name" value="Formyl_trans_C"/>
</dbReference>
<protein>
    <recommendedName>
        <fullName evidence="2">methionyl-tRNA formyltransferase</fullName>
        <ecNumber evidence="2">2.1.2.9</ecNumber>
    </recommendedName>
</protein>
<name>A0A650EKQ8_9HELI</name>
<dbReference type="EMBL" id="MN577567">
    <property type="protein sequence ID" value="QGT50032.1"/>
    <property type="molecule type" value="Genomic_DNA"/>
</dbReference>
<dbReference type="Gene3D" id="3.40.50.12230">
    <property type="match status" value="1"/>
</dbReference>
<sequence>MESMKILFAGTPAFATAIFERIYHDNSFTIVGLLCQPDKPFGRKGELKPPHTKEHFEALGIKILQPAKIDEDTIKIIESLAPDVILVVAYGKILPTRFLNIACCINIHASLLPQWRGASPLQQMLINQPDYFGITAMNISPKLDSGEILGYSYLPNTHQDFPTLSLELAQSGGKLALKVLKNLSSLQALKQIDADSTYCQKIKKNDGCVTFDNACEIYHKYLAYCVWPHIFIHSSLGYTLKLSHISLCEASSSNTQGEILAIESDSIIIGCAKGSLRIQTLQQEGKKALSAVEYLCGKRLKIGEILC</sequence>
<dbReference type="GO" id="GO:0005829">
    <property type="term" value="C:cytosol"/>
    <property type="evidence" value="ECO:0007669"/>
    <property type="project" value="TreeGrafter"/>
</dbReference>
<evidence type="ECO:0000256" key="2">
    <source>
        <dbReference type="ARBA" id="ARBA00012261"/>
    </source>
</evidence>
<evidence type="ECO:0000259" key="5">
    <source>
        <dbReference type="Pfam" id="PF00551"/>
    </source>
</evidence>
<evidence type="ECO:0000313" key="7">
    <source>
        <dbReference type="EMBL" id="QGT50032.1"/>
    </source>
</evidence>
<feature type="domain" description="Formyl transferase C-terminal" evidence="6">
    <location>
        <begin position="201"/>
        <end position="298"/>
    </location>
</feature>
<reference evidence="7" key="1">
    <citation type="journal article" date="2020" name="J. ISSAAS">
        <title>Lactobacilli and other gastrointestinal microbiota of Peromyscus leucopus, reservoir host for agents of Lyme disease and other zoonoses in North America.</title>
        <authorList>
            <person name="Milovic A."/>
            <person name="Bassam K."/>
            <person name="Shao H."/>
            <person name="Chatzistamou I."/>
            <person name="Tufts D.M."/>
            <person name="Diuk-Wasser M."/>
            <person name="Barbour A.G."/>
        </authorList>
    </citation>
    <scope>NUCLEOTIDE SEQUENCE</scope>
    <source>
        <strain evidence="7">LL4</strain>
    </source>
</reference>
<dbReference type="InterPro" id="IPR036477">
    <property type="entry name" value="Formyl_transf_N_sf"/>
</dbReference>
<evidence type="ECO:0000259" key="6">
    <source>
        <dbReference type="Pfam" id="PF02911"/>
    </source>
</evidence>
<dbReference type="AlphaFoldDB" id="A0A650EKQ8"/>
<gene>
    <name evidence="7" type="primary">fmt</name>
    <name evidence="7" type="ORF">Helico4rc_1520</name>
</gene>
<dbReference type="InterPro" id="IPR011034">
    <property type="entry name" value="Formyl_transferase-like_C_sf"/>
</dbReference>
<dbReference type="Pfam" id="PF00551">
    <property type="entry name" value="Formyl_trans_N"/>
    <property type="match status" value="1"/>
</dbReference>
<proteinExistence type="inferred from homology"/>
<dbReference type="EC" id="2.1.2.9" evidence="2"/>
<comment type="similarity">
    <text evidence="1">Belongs to the Fmt family.</text>
</comment>
<dbReference type="PANTHER" id="PTHR11138">
    <property type="entry name" value="METHIONYL-TRNA FORMYLTRANSFERASE"/>
    <property type="match status" value="1"/>
</dbReference>
<feature type="domain" description="Formyl transferase N-terminal" evidence="5">
    <location>
        <begin position="4"/>
        <end position="158"/>
    </location>
</feature>
<dbReference type="Pfam" id="PF02911">
    <property type="entry name" value="Formyl_trans_C"/>
    <property type="match status" value="1"/>
</dbReference>
<evidence type="ECO:0000256" key="1">
    <source>
        <dbReference type="ARBA" id="ARBA00010699"/>
    </source>
</evidence>